<dbReference type="SMART" id="SM00237">
    <property type="entry name" value="Calx_beta"/>
    <property type="match status" value="2"/>
</dbReference>
<organism evidence="6 7">
    <name type="scientific">Candidatus Nealsonbacteria bacterium RBG_13_38_11</name>
    <dbReference type="NCBI Taxonomy" id="1801662"/>
    <lineage>
        <taxon>Bacteria</taxon>
        <taxon>Candidatus Nealsoniibacteriota</taxon>
    </lineage>
</organism>
<name>A0A1G2DXN2_9BACT</name>
<keyword evidence="3" id="KW-0106">Calcium</keyword>
<evidence type="ECO:0000256" key="3">
    <source>
        <dbReference type="ARBA" id="ARBA00022837"/>
    </source>
</evidence>
<dbReference type="GO" id="GO:0030001">
    <property type="term" value="P:metal ion transport"/>
    <property type="evidence" value="ECO:0007669"/>
    <property type="project" value="TreeGrafter"/>
</dbReference>
<gene>
    <name evidence="6" type="ORF">A2Z68_00265</name>
</gene>
<evidence type="ECO:0000256" key="4">
    <source>
        <dbReference type="ARBA" id="ARBA00023065"/>
    </source>
</evidence>
<evidence type="ECO:0000256" key="1">
    <source>
        <dbReference type="ARBA" id="ARBA00022729"/>
    </source>
</evidence>
<evidence type="ECO:0000313" key="6">
    <source>
        <dbReference type="EMBL" id="OGZ18319.1"/>
    </source>
</evidence>
<feature type="domain" description="Calx-beta" evidence="5">
    <location>
        <begin position="29"/>
        <end position="128"/>
    </location>
</feature>
<dbReference type="EMBL" id="MHLX01000042">
    <property type="protein sequence ID" value="OGZ18319.1"/>
    <property type="molecule type" value="Genomic_DNA"/>
</dbReference>
<dbReference type="GO" id="GO:0007154">
    <property type="term" value="P:cell communication"/>
    <property type="evidence" value="ECO:0007669"/>
    <property type="project" value="InterPro"/>
</dbReference>
<protein>
    <recommendedName>
        <fullName evidence="5">Calx-beta domain-containing protein</fullName>
    </recommendedName>
</protein>
<dbReference type="InterPro" id="IPR036366">
    <property type="entry name" value="PGBDSf"/>
</dbReference>
<sequence>MSQNKKIFIKTIVSFVGTGLVAFALLFFAGVSTVKAANPTIQFTAATSSAAESATPASLGLTLSVATGSDATVDYALTGTATGGGVDYTKTATGTATITAGNTTTTIDIIIVNDTLDENDETIILTLSNPANSTLGANTVHTYTITDNDTAPTIHFTAATSSAAENVTPASVELVSSAASGLTVSVDYALTGTATGGGIDYTLNAGTATITAGNTTTTIEIVIVDDVPDEDNETIILTISNPTNATLATNTVHTYTIIDDDISAYIAGGTSGGSTPGEATATPSAGGETTITTTDGTIVSFEVPANVLTDNTVLTITPVVKTTGSISTAVIAVPVGKLIVGSFIYNVNAVAEETTVKTFGQPVTLTFTYTDSQIAGLNESSIKAYYWDTATSKWIALTTTVNIATNTLTVPTTHLTYFAIMGEVAASVAKPVSQMTIVELQAEIARITALITGLQVQMAQFQGGVTIPSLCAGIAFSRNLSQEMIGNDVKCLQSILNQSADTQIAVSGVGSSGNETNYFGALTKAAVIKFQGKYKTEILTPVGLSAGTGFVGSSTRAKLNALLGK</sequence>
<dbReference type="InterPro" id="IPR003644">
    <property type="entry name" value="Calx_beta"/>
</dbReference>
<keyword evidence="4" id="KW-0813">Transport</keyword>
<evidence type="ECO:0000256" key="2">
    <source>
        <dbReference type="ARBA" id="ARBA00022737"/>
    </source>
</evidence>
<evidence type="ECO:0000259" key="5">
    <source>
        <dbReference type="SMART" id="SM00237"/>
    </source>
</evidence>
<dbReference type="Proteomes" id="UP000176662">
    <property type="component" value="Unassembled WGS sequence"/>
</dbReference>
<keyword evidence="2" id="KW-0677">Repeat</keyword>
<dbReference type="PANTHER" id="PTHR11878">
    <property type="entry name" value="SODIUM/CALCIUM EXCHANGER"/>
    <property type="match status" value="1"/>
</dbReference>
<dbReference type="Gene3D" id="1.10.101.10">
    <property type="entry name" value="PGBD-like superfamily/PGBD"/>
    <property type="match status" value="1"/>
</dbReference>
<dbReference type="SUPFAM" id="SSF141072">
    <property type="entry name" value="CalX-like"/>
    <property type="match status" value="2"/>
</dbReference>
<dbReference type="InterPro" id="IPR051171">
    <property type="entry name" value="CaCA"/>
</dbReference>
<dbReference type="Gene3D" id="2.60.40.2030">
    <property type="match status" value="2"/>
</dbReference>
<feature type="domain" description="Calx-beta" evidence="5">
    <location>
        <begin position="141"/>
        <end position="240"/>
    </location>
</feature>
<dbReference type="PANTHER" id="PTHR11878:SF65">
    <property type="entry name" value="NA_CA-EXCHANGE PROTEIN, ISOFORM G"/>
    <property type="match status" value="1"/>
</dbReference>
<dbReference type="InterPro" id="IPR036365">
    <property type="entry name" value="PGBD-like_sf"/>
</dbReference>
<reference evidence="6 7" key="1">
    <citation type="journal article" date="2016" name="Nat. Commun.">
        <title>Thousands of microbial genomes shed light on interconnected biogeochemical processes in an aquifer system.</title>
        <authorList>
            <person name="Anantharaman K."/>
            <person name="Brown C.T."/>
            <person name="Hug L.A."/>
            <person name="Sharon I."/>
            <person name="Castelle C.J."/>
            <person name="Probst A.J."/>
            <person name="Thomas B.C."/>
            <person name="Singh A."/>
            <person name="Wilkins M.J."/>
            <person name="Karaoz U."/>
            <person name="Brodie E.L."/>
            <person name="Williams K.H."/>
            <person name="Hubbard S.S."/>
            <person name="Banfield J.F."/>
        </authorList>
    </citation>
    <scope>NUCLEOTIDE SEQUENCE [LARGE SCALE GENOMIC DNA]</scope>
</reference>
<dbReference type="AlphaFoldDB" id="A0A1G2DXN2"/>
<dbReference type="Pfam" id="PF03160">
    <property type="entry name" value="Calx-beta"/>
    <property type="match status" value="1"/>
</dbReference>
<keyword evidence="4" id="KW-0406">Ion transport</keyword>
<proteinExistence type="predicted"/>
<accession>A0A1G2DXN2</accession>
<comment type="caution">
    <text evidence="6">The sequence shown here is derived from an EMBL/GenBank/DDBJ whole genome shotgun (WGS) entry which is preliminary data.</text>
</comment>
<dbReference type="SUPFAM" id="SSF47090">
    <property type="entry name" value="PGBD-like"/>
    <property type="match status" value="1"/>
</dbReference>
<keyword evidence="1" id="KW-0732">Signal</keyword>
<dbReference type="GO" id="GO:0016020">
    <property type="term" value="C:membrane"/>
    <property type="evidence" value="ECO:0007669"/>
    <property type="project" value="InterPro"/>
</dbReference>
<dbReference type="InterPro" id="IPR038081">
    <property type="entry name" value="CalX-like_sf"/>
</dbReference>
<evidence type="ECO:0000313" key="7">
    <source>
        <dbReference type="Proteomes" id="UP000176662"/>
    </source>
</evidence>